<proteinExistence type="predicted"/>
<organism evidence="2 3">
    <name type="scientific">Scylla paramamosain</name>
    <name type="common">Mud crab</name>
    <dbReference type="NCBI Taxonomy" id="85552"/>
    <lineage>
        <taxon>Eukaryota</taxon>
        <taxon>Metazoa</taxon>
        <taxon>Ecdysozoa</taxon>
        <taxon>Arthropoda</taxon>
        <taxon>Crustacea</taxon>
        <taxon>Multicrustacea</taxon>
        <taxon>Malacostraca</taxon>
        <taxon>Eumalacostraca</taxon>
        <taxon>Eucarida</taxon>
        <taxon>Decapoda</taxon>
        <taxon>Pleocyemata</taxon>
        <taxon>Brachyura</taxon>
        <taxon>Eubrachyura</taxon>
        <taxon>Portunoidea</taxon>
        <taxon>Portunidae</taxon>
        <taxon>Portuninae</taxon>
        <taxon>Scylla</taxon>
    </lineage>
</organism>
<evidence type="ECO:0000313" key="2">
    <source>
        <dbReference type="EMBL" id="KAK8384231.1"/>
    </source>
</evidence>
<dbReference type="AlphaFoldDB" id="A0AAW0TBS9"/>
<accession>A0AAW0TBS9</accession>
<name>A0AAW0TBS9_SCYPA</name>
<dbReference type="EMBL" id="JARAKH010000035">
    <property type="protein sequence ID" value="KAK8384231.1"/>
    <property type="molecule type" value="Genomic_DNA"/>
</dbReference>
<reference evidence="2 3" key="1">
    <citation type="submission" date="2023-03" db="EMBL/GenBank/DDBJ databases">
        <title>High-quality genome of Scylla paramamosain provides insights in environmental adaptation.</title>
        <authorList>
            <person name="Zhang L."/>
        </authorList>
    </citation>
    <scope>NUCLEOTIDE SEQUENCE [LARGE SCALE GENOMIC DNA]</scope>
    <source>
        <strain evidence="2">LZ_2023a</strain>
        <tissue evidence="2">Muscle</tissue>
    </source>
</reference>
<comment type="caution">
    <text evidence="2">The sequence shown here is derived from an EMBL/GenBank/DDBJ whole genome shotgun (WGS) entry which is preliminary data.</text>
</comment>
<keyword evidence="3" id="KW-1185">Reference proteome</keyword>
<feature type="region of interest" description="Disordered" evidence="1">
    <location>
        <begin position="1"/>
        <end position="32"/>
    </location>
</feature>
<sequence length="148" mass="18277">MRTRRQEEQRKENKWKRKMEEKKQREESKRREEEEMQFLLTWISRPDHFPLEVSAIDEETIRQVEAAILEDRRITVRQLAQDVDINVRSMDKIIHDHLHMRKLSARWVPRLLTPFQKQERVQCSQALLTMYQKNQEEFFDRPIMQDET</sequence>
<gene>
    <name evidence="2" type="ORF">O3P69_009169</name>
</gene>
<dbReference type="PANTHER" id="PTHR46060:SF1">
    <property type="entry name" value="MARINER MOS1 TRANSPOSASE-LIKE PROTEIN"/>
    <property type="match status" value="1"/>
</dbReference>
<dbReference type="Proteomes" id="UP001487740">
    <property type="component" value="Unassembled WGS sequence"/>
</dbReference>
<dbReference type="PANTHER" id="PTHR46060">
    <property type="entry name" value="MARINER MOS1 TRANSPOSASE-LIKE PROTEIN"/>
    <property type="match status" value="1"/>
</dbReference>
<dbReference type="InterPro" id="IPR052709">
    <property type="entry name" value="Transposase-MT_Hybrid"/>
</dbReference>
<protein>
    <submittedName>
        <fullName evidence="2">Uncharacterized protein</fullName>
    </submittedName>
</protein>
<evidence type="ECO:0000256" key="1">
    <source>
        <dbReference type="SAM" id="MobiDB-lite"/>
    </source>
</evidence>
<evidence type="ECO:0000313" key="3">
    <source>
        <dbReference type="Proteomes" id="UP001487740"/>
    </source>
</evidence>